<dbReference type="SUPFAM" id="SSF49373">
    <property type="entry name" value="Invasin/intimin cell-adhesion fragments"/>
    <property type="match status" value="1"/>
</dbReference>
<dbReference type="SMART" id="SM00635">
    <property type="entry name" value="BID_2"/>
    <property type="match status" value="1"/>
</dbReference>
<dbReference type="InterPro" id="IPR008964">
    <property type="entry name" value="Invasin/intimin_cell_adhesion"/>
</dbReference>
<dbReference type="InterPro" id="IPR032477">
    <property type="entry name" value="Glyco_hydro_64"/>
</dbReference>
<evidence type="ECO:0000313" key="4">
    <source>
        <dbReference type="Proteomes" id="UP000284779"/>
    </source>
</evidence>
<dbReference type="Proteomes" id="UP000284779">
    <property type="component" value="Unassembled WGS sequence"/>
</dbReference>
<comment type="caution">
    <text evidence="3">The sequence shown here is derived from an EMBL/GenBank/DDBJ whole genome shotgun (WGS) entry which is preliminary data.</text>
</comment>
<dbReference type="CDD" id="cd09214">
    <property type="entry name" value="GH64-like"/>
    <property type="match status" value="1"/>
</dbReference>
<keyword evidence="4" id="KW-1185">Reference proteome</keyword>
<feature type="compositionally biased region" description="Low complexity" evidence="1">
    <location>
        <begin position="583"/>
        <end position="610"/>
    </location>
</feature>
<dbReference type="Gene3D" id="2.60.40.1080">
    <property type="match status" value="1"/>
</dbReference>
<dbReference type="PANTHER" id="PTHR38165:SF1">
    <property type="entry name" value="GLUCANASE B"/>
    <property type="match status" value="1"/>
</dbReference>
<evidence type="ECO:0000256" key="1">
    <source>
        <dbReference type="SAM" id="MobiDB-lite"/>
    </source>
</evidence>
<feature type="region of interest" description="Disordered" evidence="1">
    <location>
        <begin position="583"/>
        <end position="617"/>
    </location>
</feature>
<dbReference type="Gene3D" id="3.30.920.50">
    <property type="entry name" value="Beta-1,3-glucanase, C-terminal domain"/>
    <property type="match status" value="1"/>
</dbReference>
<proteinExistence type="predicted"/>
<name>A0A413RAL1_9FIRM</name>
<protein>
    <recommendedName>
        <fullName evidence="2">GH64 domain-containing protein</fullName>
    </recommendedName>
</protein>
<accession>A0A413RAL1</accession>
<organism evidence="3 4">
    <name type="scientific">Eubacterium ventriosum</name>
    <dbReference type="NCBI Taxonomy" id="39496"/>
    <lineage>
        <taxon>Bacteria</taxon>
        <taxon>Bacillati</taxon>
        <taxon>Bacillota</taxon>
        <taxon>Clostridia</taxon>
        <taxon>Eubacteriales</taxon>
        <taxon>Eubacteriaceae</taxon>
        <taxon>Eubacterium</taxon>
    </lineage>
</organism>
<dbReference type="InterPro" id="IPR037398">
    <property type="entry name" value="Glyco_hydro_64_fam"/>
</dbReference>
<dbReference type="InterPro" id="IPR042517">
    <property type="entry name" value="Glyco_hydro_64_N_2"/>
</dbReference>
<dbReference type="AlphaFoldDB" id="A0A413RAL1"/>
<dbReference type="PANTHER" id="PTHR38165">
    <property type="match status" value="1"/>
</dbReference>
<dbReference type="Pfam" id="PF02368">
    <property type="entry name" value="Big_2"/>
    <property type="match status" value="1"/>
</dbReference>
<evidence type="ECO:0000259" key="2">
    <source>
        <dbReference type="PROSITE" id="PS52006"/>
    </source>
</evidence>
<feature type="domain" description="GH64" evidence="2">
    <location>
        <begin position="734"/>
        <end position="1090"/>
    </location>
</feature>
<evidence type="ECO:0000313" key="3">
    <source>
        <dbReference type="EMBL" id="RHA19510.1"/>
    </source>
</evidence>
<dbReference type="InterPro" id="IPR037176">
    <property type="entry name" value="Osmotin/thaumatin-like_sf"/>
</dbReference>
<gene>
    <name evidence="3" type="ORF">DW944_03985</name>
</gene>
<dbReference type="Pfam" id="PF16483">
    <property type="entry name" value="Glyco_hydro_64"/>
    <property type="match status" value="1"/>
</dbReference>
<dbReference type="Gene3D" id="2.60.110.10">
    <property type="entry name" value="Thaumatin"/>
    <property type="match status" value="1"/>
</dbReference>
<dbReference type="PROSITE" id="PS52006">
    <property type="entry name" value="GH64"/>
    <property type="match status" value="1"/>
</dbReference>
<dbReference type="InterPro" id="IPR003343">
    <property type="entry name" value="Big_2"/>
</dbReference>
<dbReference type="RefSeq" id="WP_117969882.1">
    <property type="nucleotide sequence ID" value="NZ_QSFD01000003.1"/>
</dbReference>
<reference evidence="3 4" key="1">
    <citation type="submission" date="2018-08" db="EMBL/GenBank/DDBJ databases">
        <title>A genome reference for cultivated species of the human gut microbiota.</title>
        <authorList>
            <person name="Zou Y."/>
            <person name="Xue W."/>
            <person name="Luo G."/>
        </authorList>
    </citation>
    <scope>NUCLEOTIDE SEQUENCE [LARGE SCALE GENOMIC DNA]</scope>
    <source>
        <strain evidence="3 4">AM44-11BH</strain>
    </source>
</reference>
<sequence>MNKMKRILTIVLTLALIVTMMPMNLTNVNAKSTTRLSSKKIVLQVGKTKKLKVKNKPAGVKVVWKSSKKKVATVSKKGKVKAKKPGKTTITAKVGKKKYKCKVIVKRKNSIKVTKPSDNNNSVINQVTTKSEPSQIVTTKAEVKTTKTETTKKNDSTTVKPTVAPTTVAPTLKPTVKPTTVAPTAKPTVAPTTVAPTLKPTVKPTTVAPTTVAPTTVVPTTVAPTTVAPTTANGNVDESIKAPEGLVHAPGEGLPYHFAWAAVDGADGYNVYIDGVYVTKVTENVADLDASMFTKGAGEYTVGVATVKENKTSAITSIKYTYAGSGQPATTKVSVTTTVAPVATTVAPVITTVAPVTTPSVPGQDVDESIKAPEGLVWAGNANLPYYFAWAKADGIDSYNVYVDGTLVANVVDGSVNLNESVFTKGSGEYAIGIAAVKGNKTSVITSIKYTYAGSGQPATTKAPEPSTAKPTDVTVAPTAPGQDVDESIKAPEGLVWAGNANLPYYFAWAPVVGVDSYNVYVDGVYATNVNGNSVNLEKSVFTKGSGEYTVGVAAVKGNKVSNITSVKYTYTGDGAITTTKAPEAQPTAAPTTVAPTAKPTVAPTTAKPTTKPKETTTIDFTTDSSIEKPFGLDVSQASVGYVNVVWGRGTIDCYNVYVDGERRRTGISAQALKLPVYTEGTHTIAITTVVGKRESERLEAQIQITGTGEKETEPETCPEELKPQLKENVPLRDDRIAIELNNKTNGKYSDSEIYWCIVGNNANNQLCYMDKDGNMIPASESLNTVEVNGTKYANIYHTLAESDHVYAPTIRSGRMYLSYGKPVYVKFVGSTGYAGPDLNNPGDVNANTLFEFAEFTIEGKHYWGNTTRVDYFCFPMVTRLIGGSLYGGYDNVVGDVGTRDEIFNAFKNEVPNEYKSLVRDDRIIAPCKSTFNVGKINGNYFDNYINEFWNKYANEDLRFSSESGRFVGRVVGNQMRFTREGDSTVYYVDKPNTQEVLEGKGAFDRGNGVEKAIEAQLCAAFNRGVATEPENWYTPSKYYKNSVSNFYAGFFHEHSVLGKAYGFCYDDVNDQSTLLQYDKADALVIDLKW</sequence>
<dbReference type="EMBL" id="QSFD01000003">
    <property type="protein sequence ID" value="RHA19510.1"/>
    <property type="molecule type" value="Genomic_DNA"/>
</dbReference>